<evidence type="ECO:0000313" key="1">
    <source>
        <dbReference type="EMBL" id="ADD67331.1"/>
    </source>
</evidence>
<dbReference type="RefSeq" id="WP_013009875.1">
    <property type="nucleotide sequence ID" value="NC_013943.1"/>
</dbReference>
<dbReference type="PaxDb" id="522772-Dacet_0533"/>
<sequence length="66" mass="7728">MSLKKLFKELIITESQKSLAEQIPINEKTFSANLTGRSRPTIRNARKYILFLERKGIRTSLNEIYE</sequence>
<accession>D4H420</accession>
<evidence type="ECO:0000313" key="2">
    <source>
        <dbReference type="Proteomes" id="UP000002012"/>
    </source>
</evidence>
<name>D4H420_DENA2</name>
<dbReference type="AlphaFoldDB" id="D4H420"/>
<keyword evidence="2" id="KW-1185">Reference proteome</keyword>
<dbReference type="HOGENOM" id="CLU_2823997_0_0_0"/>
<reference evidence="1 2" key="1">
    <citation type="journal article" date="2010" name="Stand. Genomic Sci.">
        <title>Complete genome sequence of Denitrovibrio acetiphilus type strain (N2460).</title>
        <authorList>
            <person name="Kiss H."/>
            <person name="Lang E."/>
            <person name="Lapidus A."/>
            <person name="Copeland A."/>
            <person name="Nolan M."/>
            <person name="Glavina Del Rio T."/>
            <person name="Chen F."/>
            <person name="Lucas S."/>
            <person name="Tice H."/>
            <person name="Cheng J.F."/>
            <person name="Han C."/>
            <person name="Goodwin L."/>
            <person name="Pitluck S."/>
            <person name="Liolios K."/>
            <person name="Pati A."/>
            <person name="Ivanova N."/>
            <person name="Mavromatis K."/>
            <person name="Chen A."/>
            <person name="Palaniappan K."/>
            <person name="Land M."/>
            <person name="Hauser L."/>
            <person name="Chang Y.J."/>
            <person name="Jeffries C.D."/>
            <person name="Detter J.C."/>
            <person name="Brettin T."/>
            <person name="Spring S."/>
            <person name="Rohde M."/>
            <person name="Goker M."/>
            <person name="Woyke T."/>
            <person name="Bristow J."/>
            <person name="Eisen J.A."/>
            <person name="Markowitz V."/>
            <person name="Hugenholtz P."/>
            <person name="Kyrpides N.C."/>
            <person name="Klenk H.P."/>
        </authorList>
    </citation>
    <scope>NUCLEOTIDE SEQUENCE [LARGE SCALE GENOMIC DNA]</scope>
    <source>
        <strain evidence="2">DSM 12809 / NBRC 114555 / N2460</strain>
    </source>
</reference>
<dbReference type="InParanoid" id="D4H420"/>
<gene>
    <name evidence="1" type="ordered locus">Dacet_0533</name>
</gene>
<proteinExistence type="predicted"/>
<evidence type="ECO:0008006" key="3">
    <source>
        <dbReference type="Google" id="ProtNLM"/>
    </source>
</evidence>
<dbReference type="Proteomes" id="UP000002012">
    <property type="component" value="Chromosome"/>
</dbReference>
<dbReference type="KEGG" id="dap:Dacet_0533"/>
<dbReference type="STRING" id="522772.Dacet_0533"/>
<protein>
    <recommendedName>
        <fullName evidence="3">Transcriptional regulator</fullName>
    </recommendedName>
</protein>
<organism evidence="1 2">
    <name type="scientific">Denitrovibrio acetiphilus (strain DSM 12809 / NBRC 114555 / N2460)</name>
    <dbReference type="NCBI Taxonomy" id="522772"/>
    <lineage>
        <taxon>Bacteria</taxon>
        <taxon>Pseudomonadati</taxon>
        <taxon>Deferribacterota</taxon>
        <taxon>Deferribacteres</taxon>
        <taxon>Deferribacterales</taxon>
        <taxon>Geovibrionaceae</taxon>
        <taxon>Denitrovibrio</taxon>
    </lineage>
</organism>
<dbReference type="EMBL" id="CP001968">
    <property type="protein sequence ID" value="ADD67331.1"/>
    <property type="molecule type" value="Genomic_DNA"/>
</dbReference>